<reference evidence="3" key="1">
    <citation type="journal article" date="2019" name="Int. J. Syst. Evol. Microbiol.">
        <title>The Global Catalogue of Microorganisms (GCM) 10K type strain sequencing project: providing services to taxonomists for standard genome sequencing and annotation.</title>
        <authorList>
            <consortium name="The Broad Institute Genomics Platform"/>
            <consortium name="The Broad Institute Genome Sequencing Center for Infectious Disease"/>
            <person name="Wu L."/>
            <person name="Ma J."/>
        </authorList>
    </citation>
    <scope>NUCLEOTIDE SEQUENCE [LARGE SCALE GENOMIC DNA]</scope>
    <source>
        <strain evidence="3">JCM 32206</strain>
    </source>
</reference>
<organism evidence="2 3">
    <name type="scientific">Rhodococcus olei</name>
    <dbReference type="NCBI Taxonomy" id="2161675"/>
    <lineage>
        <taxon>Bacteria</taxon>
        <taxon>Bacillati</taxon>
        <taxon>Actinomycetota</taxon>
        <taxon>Actinomycetes</taxon>
        <taxon>Mycobacteriales</taxon>
        <taxon>Nocardiaceae</taxon>
        <taxon>Rhodococcus</taxon>
    </lineage>
</organism>
<dbReference type="RefSeq" id="WP_345349596.1">
    <property type="nucleotide sequence ID" value="NZ_BAABFB010000064.1"/>
</dbReference>
<evidence type="ECO:0000256" key="1">
    <source>
        <dbReference type="SAM" id="MobiDB-lite"/>
    </source>
</evidence>
<sequence>MCATECDPDRGDDQADESIRWPEPSPLEPWWQEVMSGCIRAGCGDESARSPVRVAPAEEAPTEEASPEEAPAEEAPAS</sequence>
<gene>
    <name evidence="2" type="ORF">GCM10023094_41480</name>
</gene>
<name>A0ABP8PGR2_9NOCA</name>
<feature type="region of interest" description="Disordered" evidence="1">
    <location>
        <begin position="42"/>
        <end position="78"/>
    </location>
</feature>
<accession>A0ABP8PGR2</accession>
<comment type="caution">
    <text evidence="2">The sequence shown here is derived from an EMBL/GenBank/DDBJ whole genome shotgun (WGS) entry which is preliminary data.</text>
</comment>
<keyword evidence="3" id="KW-1185">Reference proteome</keyword>
<dbReference type="EMBL" id="BAABFB010000064">
    <property type="protein sequence ID" value="GAA4485909.1"/>
    <property type="molecule type" value="Genomic_DNA"/>
</dbReference>
<evidence type="ECO:0000313" key="3">
    <source>
        <dbReference type="Proteomes" id="UP001501183"/>
    </source>
</evidence>
<feature type="compositionally biased region" description="Basic and acidic residues" evidence="1">
    <location>
        <begin position="7"/>
        <end position="20"/>
    </location>
</feature>
<dbReference type="Proteomes" id="UP001501183">
    <property type="component" value="Unassembled WGS sequence"/>
</dbReference>
<feature type="region of interest" description="Disordered" evidence="1">
    <location>
        <begin position="1"/>
        <end position="28"/>
    </location>
</feature>
<feature type="compositionally biased region" description="Acidic residues" evidence="1">
    <location>
        <begin position="60"/>
        <end position="72"/>
    </location>
</feature>
<proteinExistence type="predicted"/>
<protein>
    <submittedName>
        <fullName evidence="2">Uncharacterized protein</fullName>
    </submittedName>
</protein>
<evidence type="ECO:0000313" key="2">
    <source>
        <dbReference type="EMBL" id="GAA4485909.1"/>
    </source>
</evidence>